<keyword evidence="2" id="KW-0963">Cytoplasm</keyword>
<gene>
    <name evidence="7" type="ORF">AFUS01_LOCUS17260</name>
</gene>
<accession>A0A8J2KN80</accession>
<sequence>MRNAFAFRDTNQEDDFTEACQNSTWENCWFRRNSTGFLPFQNLNQNMDSSIFAALQALKSYKIAQENQYASYAAQASLKHIRRIGASVQVSPKASAKPLAKGSRRAISPDMFPPNRDRNESKHTVRYQRILPHNGKSSPALASPRVKTAPPGPYSASRTVASKNLLERTSGRNKIFEIHGVNAAHDVRKSLLLRGWIEKPTIKKSTTTIARSRVSLSALYEASKAEIEMELKDYFPRFIWTYARINWEHIREEQIVNQIPSPMFAFTSKVGLITCLQNSHWFQEFGKTNARCPRCYRLSITEERVAFGRRMHEDIDDSSHDAIHDDWEIFLEHFNRFVFGRGKLSTNSKKDLIEEAKIKYQFAKDALDMIVPYWPQLNLDGFHNIWICKPGEMSRGKGIVIFNNIENIFRLFPQKNKAWLNTVVQKYIERPLLIYNTKFDIRQWFLISRWNPLTVWFYKESYLRFCTKPFSIDDLHERVHLCNHSVQSKYNVWKSRSGYLPEDNIWDSNMFQEYLEKDGNGDIWNKAIYPGMKEGILGVLLASQDEFFSRNVIMRKNSFQLFGADFMICEDFTPWLIEINSNPDMTKDTKVLKRLCNSCIEDLMKVVIDRREDPKADTGNFEMLYQEQDQNIPLKVSLNSGKSCFDLCLRGARIRMPAGNLPNRSISRSKSKGILIPMSKSTRSVMHSRSTKSIDTKGGAKAEKSNTVSNAKSKGQLKNPGILKSGSRLSIRVEVTKHKRSHFKSKRKSKSKSPSVERSKSRKSVVDRVKSSKSKPLNSASIAQTQTSKTRIKRLPDQYRSKPRVPRTSTRPQGGQWKKRKGEDETVPKPKTRSGAEIKPIIEPDLKEESVTEPLVENEENNNVGNSLQSSKAFSEASNESPVEIKEEPVNY</sequence>
<dbReference type="OrthoDB" id="202825at2759"/>
<feature type="compositionally biased region" description="Basic and acidic residues" evidence="6">
    <location>
        <begin position="821"/>
        <end position="850"/>
    </location>
</feature>
<dbReference type="InterPro" id="IPR004344">
    <property type="entry name" value="TTL/TTLL_fam"/>
</dbReference>
<evidence type="ECO:0008006" key="9">
    <source>
        <dbReference type="Google" id="ProtNLM"/>
    </source>
</evidence>
<keyword evidence="5" id="KW-0067">ATP-binding</keyword>
<dbReference type="GO" id="GO:0015630">
    <property type="term" value="C:microtubule cytoskeleton"/>
    <property type="evidence" value="ECO:0007669"/>
    <property type="project" value="TreeGrafter"/>
</dbReference>
<feature type="compositionally biased region" description="Basic residues" evidence="6">
    <location>
        <begin position="737"/>
        <end position="751"/>
    </location>
</feature>
<comment type="subcellular location">
    <subcellularLocation>
        <location evidence="1">Cytoplasm</location>
    </subcellularLocation>
</comment>
<feature type="compositionally biased region" description="Polar residues" evidence="6">
    <location>
        <begin position="679"/>
        <end position="691"/>
    </location>
</feature>
<feature type="compositionally biased region" description="Basic and acidic residues" evidence="6">
    <location>
        <begin position="883"/>
        <end position="892"/>
    </location>
</feature>
<evidence type="ECO:0000256" key="2">
    <source>
        <dbReference type="ARBA" id="ARBA00022490"/>
    </source>
</evidence>
<feature type="region of interest" description="Disordered" evidence="6">
    <location>
        <begin position="660"/>
        <end position="892"/>
    </location>
</feature>
<evidence type="ECO:0000313" key="8">
    <source>
        <dbReference type="Proteomes" id="UP000708208"/>
    </source>
</evidence>
<dbReference type="PANTHER" id="PTHR45870:SF2">
    <property type="entry name" value="TUBULIN MONOGLYCYLASE TTLL3"/>
    <property type="match status" value="1"/>
</dbReference>
<proteinExistence type="predicted"/>
<comment type="caution">
    <text evidence="7">The sequence shown here is derived from an EMBL/GenBank/DDBJ whole genome shotgun (WGS) entry which is preliminary data.</text>
</comment>
<name>A0A8J2KN80_9HEXA</name>
<dbReference type="GO" id="GO:0005930">
    <property type="term" value="C:axoneme"/>
    <property type="evidence" value="ECO:0007669"/>
    <property type="project" value="TreeGrafter"/>
</dbReference>
<feature type="compositionally biased region" description="Basic and acidic residues" evidence="6">
    <location>
        <begin position="755"/>
        <end position="770"/>
    </location>
</feature>
<dbReference type="GO" id="GO:0003341">
    <property type="term" value="P:cilium movement"/>
    <property type="evidence" value="ECO:0007669"/>
    <property type="project" value="TreeGrafter"/>
</dbReference>
<feature type="compositionally biased region" description="Polar residues" evidence="6">
    <location>
        <begin position="864"/>
        <end position="881"/>
    </location>
</feature>
<evidence type="ECO:0000256" key="5">
    <source>
        <dbReference type="ARBA" id="ARBA00022840"/>
    </source>
</evidence>
<feature type="compositionally biased region" description="Basic and acidic residues" evidence="6">
    <location>
        <begin position="692"/>
        <end position="704"/>
    </location>
</feature>
<evidence type="ECO:0000256" key="4">
    <source>
        <dbReference type="ARBA" id="ARBA00022741"/>
    </source>
</evidence>
<feature type="compositionally biased region" description="Polar residues" evidence="6">
    <location>
        <begin position="776"/>
        <end position="789"/>
    </location>
</feature>
<evidence type="ECO:0000256" key="3">
    <source>
        <dbReference type="ARBA" id="ARBA00022598"/>
    </source>
</evidence>
<dbReference type="AlphaFoldDB" id="A0A8J2KN80"/>
<dbReference type="PANTHER" id="PTHR45870">
    <property type="entry name" value="TUBULIN MONOGLYCYLASE TTLL3"/>
    <property type="match status" value="1"/>
</dbReference>
<organism evidence="7 8">
    <name type="scientific">Allacma fusca</name>
    <dbReference type="NCBI Taxonomy" id="39272"/>
    <lineage>
        <taxon>Eukaryota</taxon>
        <taxon>Metazoa</taxon>
        <taxon>Ecdysozoa</taxon>
        <taxon>Arthropoda</taxon>
        <taxon>Hexapoda</taxon>
        <taxon>Collembola</taxon>
        <taxon>Symphypleona</taxon>
        <taxon>Sminthuridae</taxon>
        <taxon>Allacma</taxon>
    </lineage>
</organism>
<dbReference type="GO" id="GO:0070736">
    <property type="term" value="F:protein-glycine ligase activity, initiating"/>
    <property type="evidence" value="ECO:0007669"/>
    <property type="project" value="TreeGrafter"/>
</dbReference>
<protein>
    <recommendedName>
        <fullName evidence="9">Tubulin glycylase 3A</fullName>
    </recommendedName>
</protein>
<keyword evidence="4" id="KW-0547">Nucleotide-binding</keyword>
<dbReference type="GO" id="GO:0060271">
    <property type="term" value="P:cilium assembly"/>
    <property type="evidence" value="ECO:0007669"/>
    <property type="project" value="TreeGrafter"/>
</dbReference>
<dbReference type="PROSITE" id="PS51221">
    <property type="entry name" value="TTL"/>
    <property type="match status" value="1"/>
</dbReference>
<feature type="region of interest" description="Disordered" evidence="6">
    <location>
        <begin position="95"/>
        <end position="157"/>
    </location>
</feature>
<keyword evidence="3" id="KW-0436">Ligase</keyword>
<dbReference type="EMBL" id="CAJVCH010164302">
    <property type="protein sequence ID" value="CAG7728486.1"/>
    <property type="molecule type" value="Genomic_DNA"/>
</dbReference>
<keyword evidence="8" id="KW-1185">Reference proteome</keyword>
<reference evidence="7" key="1">
    <citation type="submission" date="2021-06" db="EMBL/GenBank/DDBJ databases">
        <authorList>
            <person name="Hodson N. C."/>
            <person name="Mongue J. A."/>
            <person name="Jaron S. K."/>
        </authorList>
    </citation>
    <scope>NUCLEOTIDE SEQUENCE</scope>
</reference>
<dbReference type="InterPro" id="IPR051437">
    <property type="entry name" value="TTLL_monoglycylase"/>
</dbReference>
<dbReference type="Pfam" id="PF03133">
    <property type="entry name" value="TTL"/>
    <property type="match status" value="1"/>
</dbReference>
<evidence type="ECO:0000313" key="7">
    <source>
        <dbReference type="EMBL" id="CAG7728486.1"/>
    </source>
</evidence>
<dbReference type="GO" id="GO:0005524">
    <property type="term" value="F:ATP binding"/>
    <property type="evidence" value="ECO:0007669"/>
    <property type="project" value="UniProtKB-KW"/>
</dbReference>
<evidence type="ECO:0000256" key="6">
    <source>
        <dbReference type="SAM" id="MobiDB-lite"/>
    </source>
</evidence>
<dbReference type="Proteomes" id="UP000708208">
    <property type="component" value="Unassembled WGS sequence"/>
</dbReference>
<evidence type="ECO:0000256" key="1">
    <source>
        <dbReference type="ARBA" id="ARBA00004496"/>
    </source>
</evidence>